<sequence length="275" mass="31488">MVQVVKMSIPWKGCSKAAWPMNGKRDGLGHERRRSNRNANRRISHSSHASSPSPQEQNFQNPHSTDPLLEELLQQIHELMDAQNFEIALLRCKEVVENKPNCGLAHLLMGDCYLAMGCCDDARYSYRLALRADSPLFQAAARLQSLEEKEKKGGPGECKIFAEKIEGEIMDFLEKYVGSPTHWDIIVFFYRNPALMASARRLAAFLGKSEQKIKSVLAKLCELDLLMENNIFPIPLYTFDPKQELKEKLDMVMQAREDFGTRWQITHYLLQKAET</sequence>
<evidence type="ECO:0000313" key="2">
    <source>
        <dbReference type="EMBL" id="GFP37212.1"/>
    </source>
</evidence>
<feature type="compositionally biased region" description="Basic residues" evidence="1">
    <location>
        <begin position="31"/>
        <end position="45"/>
    </location>
</feature>
<gene>
    <name evidence="2" type="ORF">HKBW3S44_00892</name>
</gene>
<name>A0A6V8PXA5_9ACTN</name>
<evidence type="ECO:0000313" key="3">
    <source>
        <dbReference type="Proteomes" id="UP000561271"/>
    </source>
</evidence>
<dbReference type="EMBL" id="BLSC01000060">
    <property type="protein sequence ID" value="GFP37212.1"/>
    <property type="molecule type" value="Genomic_DNA"/>
</dbReference>
<proteinExistence type="predicted"/>
<feature type="region of interest" description="Disordered" evidence="1">
    <location>
        <begin position="20"/>
        <end position="64"/>
    </location>
</feature>
<comment type="caution">
    <text evidence="2">The sequence shown here is derived from an EMBL/GenBank/DDBJ whole genome shotgun (WGS) entry which is preliminary data.</text>
</comment>
<dbReference type="Proteomes" id="UP000561271">
    <property type="component" value="Unassembled WGS sequence"/>
</dbReference>
<dbReference type="SUPFAM" id="SSF48452">
    <property type="entry name" value="TPR-like"/>
    <property type="match status" value="1"/>
</dbReference>
<evidence type="ECO:0000256" key="1">
    <source>
        <dbReference type="SAM" id="MobiDB-lite"/>
    </source>
</evidence>
<dbReference type="AlphaFoldDB" id="A0A6V8PXA5"/>
<reference evidence="2 3" key="1">
    <citation type="journal article" date="2020" name="Front. Microbiol.">
        <title>Single-cell genomics of novel Actinobacteria with the Wood-Ljungdahl pathway discovered in a serpentinizing system.</title>
        <authorList>
            <person name="Merino N."/>
            <person name="Kawai M."/>
            <person name="Boyd E.S."/>
            <person name="Colman D.R."/>
            <person name="McGlynn S.E."/>
            <person name="Nealson K.H."/>
            <person name="Kurokawa K."/>
            <person name="Hongoh Y."/>
        </authorList>
    </citation>
    <scope>NUCLEOTIDE SEQUENCE [LARGE SCALE GENOMIC DNA]</scope>
    <source>
        <strain evidence="2 3">S44</strain>
    </source>
</reference>
<accession>A0A6V8PXA5</accession>
<protein>
    <submittedName>
        <fullName evidence="2">Uncharacterized protein</fullName>
    </submittedName>
</protein>
<dbReference type="Gene3D" id="1.25.40.10">
    <property type="entry name" value="Tetratricopeptide repeat domain"/>
    <property type="match status" value="1"/>
</dbReference>
<dbReference type="InterPro" id="IPR011990">
    <property type="entry name" value="TPR-like_helical_dom_sf"/>
</dbReference>
<organism evidence="2 3">
    <name type="scientific">Candidatus Hakubella thermalkaliphila</name>
    <dbReference type="NCBI Taxonomy" id="2754717"/>
    <lineage>
        <taxon>Bacteria</taxon>
        <taxon>Bacillati</taxon>
        <taxon>Actinomycetota</taxon>
        <taxon>Actinomycetota incertae sedis</taxon>
        <taxon>Candidatus Hakubellales</taxon>
        <taxon>Candidatus Hakubellaceae</taxon>
        <taxon>Candidatus Hakubella</taxon>
    </lineage>
</organism>
<feature type="compositionally biased region" description="Polar residues" evidence="1">
    <location>
        <begin position="55"/>
        <end position="64"/>
    </location>
</feature>